<evidence type="ECO:0000313" key="1">
    <source>
        <dbReference type="EMBL" id="OHX64610.1"/>
    </source>
</evidence>
<dbReference type="Proteomes" id="UP000179797">
    <property type="component" value="Unassembled WGS sequence"/>
</dbReference>
<protein>
    <submittedName>
        <fullName evidence="1">Uncharacterized protein</fullName>
    </submittedName>
</protein>
<reference evidence="1 2" key="1">
    <citation type="journal article" date="2012" name="Int. J. Syst. Evol. Microbiol.">
        <title>Flammeovirga pacifica sp. nov., isolated from deep-sea sediment.</title>
        <authorList>
            <person name="Xu H."/>
            <person name="Fu Y."/>
            <person name="Yang N."/>
            <person name="Ding Z."/>
            <person name="Lai Q."/>
            <person name="Zeng R."/>
        </authorList>
    </citation>
    <scope>NUCLEOTIDE SEQUENCE [LARGE SCALE GENOMIC DNA]</scope>
    <source>
        <strain evidence="2">DSM 24597 / LMG 26175 / WPAGA1</strain>
    </source>
</reference>
<dbReference type="RefSeq" id="WP_044217172.1">
    <property type="nucleotide sequence ID" value="NZ_JRYR02000002.1"/>
</dbReference>
<dbReference type="OrthoDB" id="448523at2"/>
<evidence type="ECO:0000313" key="2">
    <source>
        <dbReference type="Proteomes" id="UP000179797"/>
    </source>
</evidence>
<organism evidence="1 2">
    <name type="scientific">Flammeovirga pacifica</name>
    <dbReference type="NCBI Taxonomy" id="915059"/>
    <lineage>
        <taxon>Bacteria</taxon>
        <taxon>Pseudomonadati</taxon>
        <taxon>Bacteroidota</taxon>
        <taxon>Cytophagia</taxon>
        <taxon>Cytophagales</taxon>
        <taxon>Flammeovirgaceae</taxon>
        <taxon>Flammeovirga</taxon>
    </lineage>
</organism>
<name>A0A1S1YUA7_FLAPC</name>
<accession>A0A1S1YUA7</accession>
<comment type="caution">
    <text evidence="1">The sequence shown here is derived from an EMBL/GenBank/DDBJ whole genome shotgun (WGS) entry which is preliminary data.</text>
</comment>
<dbReference type="EMBL" id="JRYR02000002">
    <property type="protein sequence ID" value="OHX64610.1"/>
    <property type="molecule type" value="Genomic_DNA"/>
</dbReference>
<proteinExistence type="predicted"/>
<dbReference type="AlphaFoldDB" id="A0A1S1YUA7"/>
<sequence length="480" mass="55531">MLQLHNNNKFKFEQRTIHVHGLGTALSFGMLIPLHARGVAVHAYLTSRGYKYGQSAEEIYNVLPFYFKTVGDTKLLALLATKDVSHKISQYNDPSLANETNNLFWEDSGINRSRGAENTTDFDHFKSWLDHIFDTIAGHDTNIVYDVLGGFHLTNFQFYGGLGVFYGITVAFRSYQNKVSLKEGVQTVSKAVAIGFANKLIISTFGFKAWLGFYALKYLKKGIVYSFDSVIQKWKEEGKSPERIAALERRVSYLRDLNKNLRKTLNNLALSQYQNLPKVLKDAFSYIEEFVYAGKVKLRSYFINTQNFILSIYDKFISFIKSTTVYTQVISPLRYRITNYILKPIMDNIIQPFVEKVILKKKTAHQPQKKNTIFNNLLAFFKKYIVEPVKKYVVKPIKNLFTKILNKIREIFKPIHQWMQKSKLVRSCGNMYAAFTEKLAEILTYDYSNKNINLSKKEVVTRIQNKLSKSLMSNYQFTLT</sequence>
<keyword evidence="2" id="KW-1185">Reference proteome</keyword>
<gene>
    <name evidence="1" type="ORF">NH26_23860</name>
</gene>